<evidence type="ECO:0000256" key="8">
    <source>
        <dbReference type="SAM" id="MobiDB-lite"/>
    </source>
</evidence>
<keyword evidence="4 7" id="KW-0862">Zinc</keyword>
<evidence type="ECO:0000313" key="11">
    <source>
        <dbReference type="Proteomes" id="UP001162483"/>
    </source>
</evidence>
<reference evidence="10" key="1">
    <citation type="submission" date="2023-05" db="EMBL/GenBank/DDBJ databases">
        <authorList>
            <person name="Stuckert A."/>
        </authorList>
    </citation>
    <scope>NUCLEOTIDE SEQUENCE</scope>
</reference>
<dbReference type="EMBL" id="CATNWA010000883">
    <property type="protein sequence ID" value="CAI9538462.1"/>
    <property type="molecule type" value="Genomic_DNA"/>
</dbReference>
<feature type="domain" description="LIM zinc-binding" evidence="9">
    <location>
        <begin position="79"/>
        <end position="139"/>
    </location>
</feature>
<name>A0ABN9AT00_9NEOB</name>
<dbReference type="Pfam" id="PF15936">
    <property type="entry name" value="DUF4749"/>
    <property type="match status" value="1"/>
</dbReference>
<dbReference type="InterPro" id="IPR031847">
    <property type="entry name" value="PDLI1-4/Zasp-like_mid"/>
</dbReference>
<feature type="region of interest" description="Disordered" evidence="8">
    <location>
        <begin position="44"/>
        <end position="64"/>
    </location>
</feature>
<keyword evidence="2" id="KW-0597">Phosphoprotein</keyword>
<dbReference type="Pfam" id="PF00412">
    <property type="entry name" value="LIM"/>
    <property type="match status" value="1"/>
</dbReference>
<dbReference type="PANTHER" id="PTHR24214:SF1">
    <property type="entry name" value="PDZ AND LIM DOMAIN PROTEIN 2"/>
    <property type="match status" value="1"/>
</dbReference>
<keyword evidence="5 7" id="KW-0440">LIM domain</keyword>
<dbReference type="PROSITE" id="PS50023">
    <property type="entry name" value="LIM_DOMAIN_2"/>
    <property type="match status" value="1"/>
</dbReference>
<proteinExistence type="predicted"/>
<keyword evidence="11" id="KW-1185">Reference proteome</keyword>
<gene>
    <name evidence="10" type="ORF">SPARVUS_LOCUS1438362</name>
</gene>
<comment type="caution">
    <text evidence="10">The sequence shown here is derived from an EMBL/GenBank/DDBJ whole genome shotgun (WGS) entry which is preliminary data.</text>
</comment>
<accession>A0ABN9AT00</accession>
<organism evidence="10 11">
    <name type="scientific">Staurois parvus</name>
    <dbReference type="NCBI Taxonomy" id="386267"/>
    <lineage>
        <taxon>Eukaryota</taxon>
        <taxon>Metazoa</taxon>
        <taxon>Chordata</taxon>
        <taxon>Craniata</taxon>
        <taxon>Vertebrata</taxon>
        <taxon>Euteleostomi</taxon>
        <taxon>Amphibia</taxon>
        <taxon>Batrachia</taxon>
        <taxon>Anura</taxon>
        <taxon>Neobatrachia</taxon>
        <taxon>Ranoidea</taxon>
        <taxon>Ranidae</taxon>
        <taxon>Staurois</taxon>
    </lineage>
</organism>
<evidence type="ECO:0000256" key="2">
    <source>
        <dbReference type="ARBA" id="ARBA00022553"/>
    </source>
</evidence>
<keyword evidence="6" id="KW-0963">Cytoplasm</keyword>
<sequence length="146" mass="16318">MSWTQQDSDVYKMLHGNEEVRTTPRQSSSFKLLAEALENNPDGISTAFPSRLSPSAQKPVSSSMMQKPIVVNSVPSPVRLCEKCNKGISDMAVRISEGQYRHPACYVCEDCGLNLRMRGHFWAGSNLVCEKHARARHNTHSANQRT</sequence>
<protein>
    <recommendedName>
        <fullName evidence="9">LIM zinc-binding domain-containing protein</fullName>
    </recommendedName>
</protein>
<dbReference type="Gene3D" id="2.10.110.10">
    <property type="entry name" value="Cysteine Rich Protein"/>
    <property type="match status" value="1"/>
</dbReference>
<dbReference type="Proteomes" id="UP001162483">
    <property type="component" value="Unassembled WGS sequence"/>
</dbReference>
<evidence type="ECO:0000256" key="7">
    <source>
        <dbReference type="PROSITE-ProRule" id="PRU00125"/>
    </source>
</evidence>
<dbReference type="InterPro" id="IPR001781">
    <property type="entry name" value="Znf_LIM"/>
</dbReference>
<evidence type="ECO:0000313" key="10">
    <source>
        <dbReference type="EMBL" id="CAI9538462.1"/>
    </source>
</evidence>
<evidence type="ECO:0000256" key="4">
    <source>
        <dbReference type="ARBA" id="ARBA00022833"/>
    </source>
</evidence>
<evidence type="ECO:0000256" key="6">
    <source>
        <dbReference type="ARBA" id="ARBA00023212"/>
    </source>
</evidence>
<evidence type="ECO:0000256" key="5">
    <source>
        <dbReference type="ARBA" id="ARBA00023038"/>
    </source>
</evidence>
<evidence type="ECO:0000256" key="1">
    <source>
        <dbReference type="ARBA" id="ARBA00004245"/>
    </source>
</evidence>
<dbReference type="PROSITE" id="PS00478">
    <property type="entry name" value="LIM_DOMAIN_1"/>
    <property type="match status" value="1"/>
</dbReference>
<dbReference type="PANTHER" id="PTHR24214">
    <property type="entry name" value="PDZ AND LIM DOMAIN PROTEIN ZASP"/>
    <property type="match status" value="1"/>
</dbReference>
<evidence type="ECO:0000259" key="9">
    <source>
        <dbReference type="PROSITE" id="PS50023"/>
    </source>
</evidence>
<dbReference type="InterPro" id="IPR050604">
    <property type="entry name" value="PDZ-LIM_domain"/>
</dbReference>
<evidence type="ECO:0000256" key="3">
    <source>
        <dbReference type="ARBA" id="ARBA00022723"/>
    </source>
</evidence>
<dbReference type="SMART" id="SM00132">
    <property type="entry name" value="LIM"/>
    <property type="match status" value="1"/>
</dbReference>
<feature type="compositionally biased region" description="Polar residues" evidence="8">
    <location>
        <begin position="52"/>
        <end position="64"/>
    </location>
</feature>
<comment type="subcellular location">
    <subcellularLocation>
        <location evidence="1">Cytoplasm</location>
        <location evidence="1">Cytoskeleton</location>
    </subcellularLocation>
</comment>
<dbReference type="SUPFAM" id="SSF57716">
    <property type="entry name" value="Glucocorticoid receptor-like (DNA-binding domain)"/>
    <property type="match status" value="1"/>
</dbReference>
<keyword evidence="6" id="KW-0206">Cytoskeleton</keyword>
<keyword evidence="3 7" id="KW-0479">Metal-binding</keyword>